<dbReference type="InterPro" id="IPR014436">
    <property type="entry name" value="Extradiol_dOase_DODA"/>
</dbReference>
<comment type="similarity">
    <text evidence="2">Belongs to the DODA-type extradiol aromatic ring-opening dioxygenase family.</text>
</comment>
<feature type="domain" description="Extradiol ring-cleavage dioxygenase class III enzyme subunit B" evidence="6">
    <location>
        <begin position="19"/>
        <end position="246"/>
    </location>
</feature>
<accession>A0ABT4QH22</accession>
<dbReference type="InterPro" id="IPR004183">
    <property type="entry name" value="Xdiol_dOase_suB"/>
</dbReference>
<comment type="caution">
    <text evidence="7">The sequence shown here is derived from an EMBL/GenBank/DDBJ whole genome shotgun (WGS) entry which is preliminary data.</text>
</comment>
<dbReference type="PANTHER" id="PTHR30096:SF0">
    <property type="entry name" value="4,5-DOPA DIOXYGENASE EXTRADIOL-LIKE PROTEIN"/>
    <property type="match status" value="1"/>
</dbReference>
<evidence type="ECO:0000313" key="8">
    <source>
        <dbReference type="Proteomes" id="UP001527882"/>
    </source>
</evidence>
<evidence type="ECO:0000256" key="4">
    <source>
        <dbReference type="ARBA" id="ARBA00022833"/>
    </source>
</evidence>
<evidence type="ECO:0000256" key="5">
    <source>
        <dbReference type="ARBA" id="ARBA00023002"/>
    </source>
</evidence>
<evidence type="ECO:0000256" key="2">
    <source>
        <dbReference type="ARBA" id="ARBA00007581"/>
    </source>
</evidence>
<name>A0ABT4QH22_9BACL</name>
<dbReference type="Gene3D" id="3.40.830.10">
    <property type="entry name" value="LigB-like"/>
    <property type="match status" value="1"/>
</dbReference>
<keyword evidence="4" id="KW-0862">Zinc</keyword>
<dbReference type="EMBL" id="JAQAGZ010000022">
    <property type="protein sequence ID" value="MCZ8516181.1"/>
    <property type="molecule type" value="Genomic_DNA"/>
</dbReference>
<dbReference type="SUPFAM" id="SSF53213">
    <property type="entry name" value="LigB-like"/>
    <property type="match status" value="1"/>
</dbReference>
<dbReference type="Proteomes" id="UP001527882">
    <property type="component" value="Unassembled WGS sequence"/>
</dbReference>
<keyword evidence="5" id="KW-0560">Oxidoreductase</keyword>
<comment type="cofactor">
    <cofactor evidence="1">
        <name>Zn(2+)</name>
        <dbReference type="ChEBI" id="CHEBI:29105"/>
    </cofactor>
</comment>
<dbReference type="Pfam" id="PF02900">
    <property type="entry name" value="LigB"/>
    <property type="match status" value="1"/>
</dbReference>
<evidence type="ECO:0000256" key="3">
    <source>
        <dbReference type="ARBA" id="ARBA00022723"/>
    </source>
</evidence>
<protein>
    <submittedName>
        <fullName evidence="7">Class III extradiol ring-cleavage dioxygenase</fullName>
    </submittedName>
</protein>
<organism evidence="7 8">
    <name type="scientific">Paenibacillus gyeongsangnamensis</name>
    <dbReference type="NCBI Taxonomy" id="3388067"/>
    <lineage>
        <taxon>Bacteria</taxon>
        <taxon>Bacillati</taxon>
        <taxon>Bacillota</taxon>
        <taxon>Bacilli</taxon>
        <taxon>Bacillales</taxon>
        <taxon>Paenibacillaceae</taxon>
        <taxon>Paenibacillus</taxon>
    </lineage>
</organism>
<dbReference type="GO" id="GO:0051213">
    <property type="term" value="F:dioxygenase activity"/>
    <property type="evidence" value="ECO:0007669"/>
    <property type="project" value="UniProtKB-KW"/>
</dbReference>
<reference evidence="7 8" key="1">
    <citation type="submission" date="2022-12" db="EMBL/GenBank/DDBJ databases">
        <title>Draft genome sequence of Paenibacillus sp. dW9.</title>
        <authorList>
            <person name="Choi E.-W."/>
            <person name="Kim D.-U."/>
        </authorList>
    </citation>
    <scope>NUCLEOTIDE SEQUENCE [LARGE SCALE GENOMIC DNA]</scope>
    <source>
        <strain evidence="8">dW9</strain>
    </source>
</reference>
<evidence type="ECO:0000313" key="7">
    <source>
        <dbReference type="EMBL" id="MCZ8516181.1"/>
    </source>
</evidence>
<dbReference type="RefSeq" id="WP_269884714.1">
    <property type="nucleotide sequence ID" value="NZ_JAQAGZ010000022.1"/>
</dbReference>
<dbReference type="PANTHER" id="PTHR30096">
    <property type="entry name" value="4,5-DOPA DIOXYGENASE EXTRADIOL-LIKE PROTEIN"/>
    <property type="match status" value="1"/>
</dbReference>
<dbReference type="PIRSF" id="PIRSF006157">
    <property type="entry name" value="Doxgns_DODA"/>
    <property type="match status" value="1"/>
</dbReference>
<keyword evidence="7" id="KW-0223">Dioxygenase</keyword>
<gene>
    <name evidence="7" type="ORF">O9H85_28070</name>
</gene>
<keyword evidence="8" id="KW-1185">Reference proteome</keyword>
<sequence length="256" mass="28564">MLPSLFVAHGAPTLVQEKNKYTELLRVLAERLPRPKAVIVFSAHWEAPVQRIGSAVKYETLHDFFGYPEALYREVYPARGEIALALQAQELLQDAGIASVSDDARGLDHGAWSVLKLMYPQADIPVVTMSVNPRLVPEEQYRIGRALAPLRERGVLILGSGGTVNNPQRLEWNSRGARDWALAFDEWLAEQIETWNLEALFHYEALAPHASDAVPTAEHFAPLLIAMGAAHRGKKARLLHRQYQLGTLSLSCWMLG</sequence>
<evidence type="ECO:0000256" key="1">
    <source>
        <dbReference type="ARBA" id="ARBA00001947"/>
    </source>
</evidence>
<evidence type="ECO:0000259" key="6">
    <source>
        <dbReference type="Pfam" id="PF02900"/>
    </source>
</evidence>
<keyword evidence="3" id="KW-0479">Metal-binding</keyword>
<proteinExistence type="inferred from homology"/>
<dbReference type="CDD" id="cd07363">
    <property type="entry name" value="45_DOPA_Dioxygenase"/>
    <property type="match status" value="1"/>
</dbReference>